<keyword evidence="1" id="KW-1133">Transmembrane helix</keyword>
<sequence length="228" mass="25668">MEKLHLANLTLHVIAGSTALLTGFAAVFAKKGLGKHVLFGKYFMWMIVVVIITGLFGVIVFNRNSFLLVITLLSGYNCFSGIRSLKLRGQKPETFDYVIPLLVMISAVYYLYYLNSNGLYWSPVIIYSTLGALFLVSGYDLCKWFIPVHFLEKAIMYEHAYKMISALSAISSAFSGTVFPDYKPYSQFLPSVAGMIYIIITFILLSKKSFIFKTKTIVRHTNQDASRA</sequence>
<keyword evidence="1" id="KW-0472">Membrane</keyword>
<dbReference type="EMBL" id="SZVO01000009">
    <property type="protein sequence ID" value="TKT90513.1"/>
    <property type="molecule type" value="Genomic_DNA"/>
</dbReference>
<feature type="transmembrane region" description="Helical" evidence="1">
    <location>
        <begin position="97"/>
        <end position="114"/>
    </location>
</feature>
<dbReference type="AlphaFoldDB" id="A0A4V6BJ40"/>
<dbReference type="RefSeq" id="WP_137341681.1">
    <property type="nucleotide sequence ID" value="NZ_BSQH01000002.1"/>
</dbReference>
<feature type="transmembrane region" description="Helical" evidence="1">
    <location>
        <begin position="66"/>
        <end position="85"/>
    </location>
</feature>
<reference evidence="2 3" key="1">
    <citation type="submission" date="2019-05" db="EMBL/GenBank/DDBJ databases">
        <title>Dyadobacter AR-3-8 sp. nov., isolated from arctic soil.</title>
        <authorList>
            <person name="Chaudhary D.K."/>
        </authorList>
    </citation>
    <scope>NUCLEOTIDE SEQUENCE [LARGE SCALE GENOMIC DNA]</scope>
    <source>
        <strain evidence="2 3">AR-3-8</strain>
    </source>
</reference>
<dbReference type="OrthoDB" id="5984490at2"/>
<keyword evidence="3" id="KW-1185">Reference proteome</keyword>
<protein>
    <recommendedName>
        <fullName evidence="4">DUF2306 domain-containing protein</fullName>
    </recommendedName>
</protein>
<feature type="transmembrane region" description="Helical" evidence="1">
    <location>
        <begin position="6"/>
        <end position="30"/>
    </location>
</feature>
<accession>A0A4V6BJ40</accession>
<feature type="transmembrane region" description="Helical" evidence="1">
    <location>
        <begin position="42"/>
        <end position="60"/>
    </location>
</feature>
<evidence type="ECO:0008006" key="4">
    <source>
        <dbReference type="Google" id="ProtNLM"/>
    </source>
</evidence>
<proteinExistence type="predicted"/>
<feature type="transmembrane region" description="Helical" evidence="1">
    <location>
        <begin position="185"/>
        <end position="205"/>
    </location>
</feature>
<dbReference type="Proteomes" id="UP000304900">
    <property type="component" value="Unassembled WGS sequence"/>
</dbReference>
<evidence type="ECO:0000256" key="1">
    <source>
        <dbReference type="SAM" id="Phobius"/>
    </source>
</evidence>
<organism evidence="2 3">
    <name type="scientific">Dyadobacter frigoris</name>
    <dbReference type="NCBI Taxonomy" id="2576211"/>
    <lineage>
        <taxon>Bacteria</taxon>
        <taxon>Pseudomonadati</taxon>
        <taxon>Bacteroidota</taxon>
        <taxon>Cytophagia</taxon>
        <taxon>Cytophagales</taxon>
        <taxon>Spirosomataceae</taxon>
        <taxon>Dyadobacter</taxon>
    </lineage>
</organism>
<keyword evidence="1" id="KW-0812">Transmembrane</keyword>
<evidence type="ECO:0000313" key="3">
    <source>
        <dbReference type="Proteomes" id="UP000304900"/>
    </source>
</evidence>
<name>A0A4V6BJ40_9BACT</name>
<gene>
    <name evidence="2" type="ORF">FDK13_19460</name>
</gene>
<comment type="caution">
    <text evidence="2">The sequence shown here is derived from an EMBL/GenBank/DDBJ whole genome shotgun (WGS) entry which is preliminary data.</text>
</comment>
<feature type="transmembrane region" description="Helical" evidence="1">
    <location>
        <begin position="120"/>
        <end position="139"/>
    </location>
</feature>
<evidence type="ECO:0000313" key="2">
    <source>
        <dbReference type="EMBL" id="TKT90513.1"/>
    </source>
</evidence>